<feature type="domain" description="Major facilitator superfamily (MFS) profile" evidence="9">
    <location>
        <begin position="48"/>
        <end position="424"/>
    </location>
</feature>
<comment type="subcellular location">
    <subcellularLocation>
        <location evidence="1">Cell membrane</location>
        <topology evidence="1">Multi-pass membrane protein</topology>
    </subcellularLocation>
</comment>
<keyword evidence="4" id="KW-1003">Cell membrane</keyword>
<dbReference type="SUPFAM" id="SSF103473">
    <property type="entry name" value="MFS general substrate transporter"/>
    <property type="match status" value="1"/>
</dbReference>
<dbReference type="Pfam" id="PF07690">
    <property type="entry name" value="MFS_1"/>
    <property type="match status" value="1"/>
</dbReference>
<accession>A0A7V7GVM6</accession>
<evidence type="ECO:0000259" key="9">
    <source>
        <dbReference type="PROSITE" id="PS50850"/>
    </source>
</evidence>
<feature type="transmembrane region" description="Helical" evidence="8">
    <location>
        <begin position="48"/>
        <end position="70"/>
    </location>
</feature>
<sequence>MPAPCPECIRSCSWTRYGSCARNSAHCVTHCVSVEPLIEKGTPAFRRACLALILASLVVFANLYAIHPLLPLIAETFQITSLQASSVFTLTNLTLACSLLVHGPLSDAIGRKGPLLAGITATLVLNLAMAYTTDYSLLLWLRAALGICLGVLPAVAIAYLGDSMSRKAMVAAVGLYIAGNTVGGAGGRLAGGFIGEHLGLQAVFLSLAAFTLLGLICVAILLPRPAGFLPQRLSPAGGFQSFIDHLCNRQLLPAFLLGGCNFMIFINLYTYLTFRLSAEPWQLGAGALGLLFLTYLAGTFSAALSGRLNYGGGLPGMAIGVLLLIGGCLITLSEQLWLILAGLLCNAFGFFLTHSLANAWINQHATHSKASASSLYSVFYYLGSALGVYYLEPFWRLAGWPSVVAGSLLVLLINLGLIVYLRRKSFPA</sequence>
<dbReference type="PANTHER" id="PTHR43271">
    <property type="entry name" value="BLL2771 PROTEIN"/>
    <property type="match status" value="1"/>
</dbReference>
<evidence type="ECO:0000256" key="5">
    <source>
        <dbReference type="ARBA" id="ARBA00022692"/>
    </source>
</evidence>
<protein>
    <submittedName>
        <fullName evidence="10">MFS transporter</fullName>
    </submittedName>
</protein>
<keyword evidence="5 8" id="KW-0812">Transmembrane</keyword>
<evidence type="ECO:0000256" key="1">
    <source>
        <dbReference type="ARBA" id="ARBA00004651"/>
    </source>
</evidence>
<evidence type="ECO:0000256" key="6">
    <source>
        <dbReference type="ARBA" id="ARBA00022989"/>
    </source>
</evidence>
<dbReference type="GO" id="GO:0005886">
    <property type="term" value="C:plasma membrane"/>
    <property type="evidence" value="ECO:0007669"/>
    <property type="project" value="UniProtKB-SubCell"/>
</dbReference>
<feature type="transmembrane region" description="Helical" evidence="8">
    <location>
        <begin position="283"/>
        <end position="304"/>
    </location>
</feature>
<feature type="transmembrane region" description="Helical" evidence="8">
    <location>
        <begin position="137"/>
        <end position="161"/>
    </location>
</feature>
<dbReference type="GO" id="GO:0022857">
    <property type="term" value="F:transmembrane transporter activity"/>
    <property type="evidence" value="ECO:0007669"/>
    <property type="project" value="InterPro"/>
</dbReference>
<dbReference type="PANTHER" id="PTHR43271:SF1">
    <property type="entry name" value="INNER MEMBRANE TRANSPORT PROTEIN YNFM"/>
    <property type="match status" value="1"/>
</dbReference>
<dbReference type="Proteomes" id="UP000463138">
    <property type="component" value="Unassembled WGS sequence"/>
</dbReference>
<keyword evidence="7 8" id="KW-0472">Membrane</keyword>
<evidence type="ECO:0000256" key="4">
    <source>
        <dbReference type="ARBA" id="ARBA00022475"/>
    </source>
</evidence>
<feature type="transmembrane region" description="Helical" evidence="8">
    <location>
        <begin position="397"/>
        <end position="421"/>
    </location>
</feature>
<feature type="transmembrane region" description="Helical" evidence="8">
    <location>
        <begin position="202"/>
        <end position="222"/>
    </location>
</feature>
<dbReference type="InterPro" id="IPR011701">
    <property type="entry name" value="MFS"/>
</dbReference>
<comment type="caution">
    <text evidence="10">The sequence shown here is derived from an EMBL/GenBank/DDBJ whole genome shotgun (WGS) entry which is preliminary data.</text>
</comment>
<feature type="transmembrane region" description="Helical" evidence="8">
    <location>
        <begin position="82"/>
        <end position="101"/>
    </location>
</feature>
<evidence type="ECO:0000313" key="10">
    <source>
        <dbReference type="EMBL" id="KAA0696230.1"/>
    </source>
</evidence>
<evidence type="ECO:0000256" key="7">
    <source>
        <dbReference type="ARBA" id="ARBA00023136"/>
    </source>
</evidence>
<dbReference type="Gene3D" id="1.20.1250.20">
    <property type="entry name" value="MFS general substrate transporter like domains"/>
    <property type="match status" value="1"/>
</dbReference>
<evidence type="ECO:0000256" key="3">
    <source>
        <dbReference type="ARBA" id="ARBA00022448"/>
    </source>
</evidence>
<reference evidence="10 11" key="1">
    <citation type="submission" date="2018-07" db="EMBL/GenBank/DDBJ databases">
        <title>Pseudomonas laoshanensis sp. nov., isolated from soil.</title>
        <authorList>
            <person name="Sun J."/>
            <person name="Yu L."/>
            <person name="Wang M."/>
            <person name="Zhang C."/>
        </authorList>
    </citation>
    <scope>NUCLEOTIDE SEQUENCE [LARGE SCALE GENOMIC DNA]</scope>
    <source>
        <strain evidence="10 11">Y22</strain>
    </source>
</reference>
<dbReference type="PROSITE" id="PS50850">
    <property type="entry name" value="MFS"/>
    <property type="match status" value="1"/>
</dbReference>
<feature type="transmembrane region" description="Helical" evidence="8">
    <location>
        <begin position="168"/>
        <end position="190"/>
    </location>
</feature>
<keyword evidence="6 8" id="KW-1133">Transmembrane helix</keyword>
<proteinExistence type="inferred from homology"/>
<organism evidence="10 11">
    <name type="scientific">Halopseudomonas laoshanensis</name>
    <dbReference type="NCBI Taxonomy" id="2268758"/>
    <lineage>
        <taxon>Bacteria</taxon>
        <taxon>Pseudomonadati</taxon>
        <taxon>Pseudomonadota</taxon>
        <taxon>Gammaproteobacteria</taxon>
        <taxon>Pseudomonadales</taxon>
        <taxon>Pseudomonadaceae</taxon>
        <taxon>Halopseudomonas</taxon>
    </lineage>
</organism>
<dbReference type="EMBL" id="QOVF01000001">
    <property type="protein sequence ID" value="KAA0696230.1"/>
    <property type="molecule type" value="Genomic_DNA"/>
</dbReference>
<evidence type="ECO:0000256" key="8">
    <source>
        <dbReference type="SAM" id="Phobius"/>
    </source>
</evidence>
<dbReference type="AlphaFoldDB" id="A0A7V7GVM6"/>
<evidence type="ECO:0000313" key="11">
    <source>
        <dbReference type="Proteomes" id="UP000463138"/>
    </source>
</evidence>
<keyword evidence="11" id="KW-1185">Reference proteome</keyword>
<feature type="transmembrane region" description="Helical" evidence="8">
    <location>
        <begin position="113"/>
        <end position="131"/>
    </location>
</feature>
<feature type="transmembrane region" description="Helical" evidence="8">
    <location>
        <begin position="338"/>
        <end position="361"/>
    </location>
</feature>
<feature type="transmembrane region" description="Helical" evidence="8">
    <location>
        <begin position="251"/>
        <end position="271"/>
    </location>
</feature>
<dbReference type="InterPro" id="IPR020846">
    <property type="entry name" value="MFS_dom"/>
</dbReference>
<dbReference type="CDD" id="cd17324">
    <property type="entry name" value="MFS_NepI_like"/>
    <property type="match status" value="1"/>
</dbReference>
<dbReference type="InterPro" id="IPR036259">
    <property type="entry name" value="MFS_trans_sf"/>
</dbReference>
<keyword evidence="3" id="KW-0813">Transport</keyword>
<name>A0A7V7GVM6_9GAMM</name>
<evidence type="ECO:0000256" key="2">
    <source>
        <dbReference type="ARBA" id="ARBA00008335"/>
    </source>
</evidence>
<dbReference type="OrthoDB" id="63984at2"/>
<feature type="transmembrane region" description="Helical" evidence="8">
    <location>
        <begin position="373"/>
        <end position="391"/>
    </location>
</feature>
<gene>
    <name evidence="10" type="ORF">DT594_02405</name>
</gene>
<feature type="transmembrane region" description="Helical" evidence="8">
    <location>
        <begin position="311"/>
        <end position="332"/>
    </location>
</feature>
<comment type="similarity">
    <text evidence="2">Belongs to the major facilitator superfamily.</text>
</comment>